<reference evidence="6 7" key="1">
    <citation type="submission" date="2022-08" db="EMBL/GenBank/DDBJ databases">
        <authorList>
            <person name="Zeman M."/>
            <person name="Kubasova T."/>
        </authorList>
    </citation>
    <scope>NUCLEOTIDE SEQUENCE [LARGE SCALE GENOMIC DNA]</scope>
    <source>
        <strain evidence="6 7">ET62</strain>
    </source>
</reference>
<dbReference type="EMBL" id="JANRHJ010000002">
    <property type="protein sequence ID" value="MCR8872982.1"/>
    <property type="molecule type" value="Genomic_DNA"/>
</dbReference>
<proteinExistence type="inferred from homology"/>
<evidence type="ECO:0000313" key="7">
    <source>
        <dbReference type="Proteomes" id="UP001204579"/>
    </source>
</evidence>
<dbReference type="SMART" id="SM00849">
    <property type="entry name" value="Lactamase_B"/>
    <property type="match status" value="1"/>
</dbReference>
<keyword evidence="3" id="KW-0378">Hydrolase</keyword>
<dbReference type="InterPro" id="IPR051013">
    <property type="entry name" value="MBL_superfamily_lactonases"/>
</dbReference>
<keyword evidence="4" id="KW-0862">Zinc</keyword>
<evidence type="ECO:0000259" key="5">
    <source>
        <dbReference type="SMART" id="SM00849"/>
    </source>
</evidence>
<dbReference type="PANTHER" id="PTHR42978:SF6">
    <property type="entry name" value="QUORUM-QUENCHING LACTONASE YTNP-RELATED"/>
    <property type="match status" value="1"/>
</dbReference>
<keyword evidence="7" id="KW-1185">Reference proteome</keyword>
<dbReference type="Pfam" id="PF00753">
    <property type="entry name" value="Lactamase_B"/>
    <property type="match status" value="1"/>
</dbReference>
<dbReference type="PANTHER" id="PTHR42978">
    <property type="entry name" value="QUORUM-QUENCHING LACTONASE YTNP-RELATED-RELATED"/>
    <property type="match status" value="1"/>
</dbReference>
<dbReference type="AlphaFoldDB" id="A0AAW5MY46"/>
<evidence type="ECO:0000256" key="2">
    <source>
        <dbReference type="ARBA" id="ARBA00022723"/>
    </source>
</evidence>
<dbReference type="InterPro" id="IPR001279">
    <property type="entry name" value="Metallo-B-lactamas"/>
</dbReference>
<organism evidence="6 7">
    <name type="scientific">Phocaeicola barnesiae</name>
    <dbReference type="NCBI Taxonomy" id="376804"/>
    <lineage>
        <taxon>Bacteria</taxon>
        <taxon>Pseudomonadati</taxon>
        <taxon>Bacteroidota</taxon>
        <taxon>Bacteroidia</taxon>
        <taxon>Bacteroidales</taxon>
        <taxon>Bacteroidaceae</taxon>
        <taxon>Phocaeicola</taxon>
    </lineage>
</organism>
<evidence type="ECO:0000256" key="4">
    <source>
        <dbReference type="ARBA" id="ARBA00022833"/>
    </source>
</evidence>
<dbReference type="RefSeq" id="WP_022340064.1">
    <property type="nucleotide sequence ID" value="NZ_CAUBSI010000014.1"/>
</dbReference>
<dbReference type="Gene3D" id="3.60.15.10">
    <property type="entry name" value="Ribonuclease Z/Hydroxyacylglutathione hydrolase-like"/>
    <property type="match status" value="1"/>
</dbReference>
<protein>
    <submittedName>
        <fullName evidence="6">MBL fold metallo-hydrolase</fullName>
    </submittedName>
</protein>
<feature type="domain" description="Metallo-beta-lactamase" evidence="5">
    <location>
        <begin position="92"/>
        <end position="277"/>
    </location>
</feature>
<dbReference type="InterPro" id="IPR036866">
    <property type="entry name" value="RibonucZ/Hydroxyglut_hydro"/>
</dbReference>
<sequence>MKRLLERSLLGLTLCTFLCAGCSGGNKKQVAENPDVNEMKTDDGLKTLQVGDVNVTWIQDNAEDKLMPVSLFPDASQELIESLSLQAGIPSSVSVFLVETDSLQILFDTGLGAPAGQLQERLKRLGIAPEDIHYLYLTHFHGDHIGGMMQGDSVVFPNAQVYASKKEYDGWMKMPDDKKAQVVKTMDAYKDRLHLFEFGETLPGNVIACDAVGHTPGHTAYQVGTLLVVGDLIHGAALQIPHPEICATYDMDKEAAIQSRKKYLQEVDENQFVMAGMHLPAPGLK</sequence>
<dbReference type="Proteomes" id="UP001204579">
    <property type="component" value="Unassembled WGS sequence"/>
</dbReference>
<keyword evidence="2" id="KW-0479">Metal-binding</keyword>
<evidence type="ECO:0000313" key="6">
    <source>
        <dbReference type="EMBL" id="MCR8872982.1"/>
    </source>
</evidence>
<comment type="similarity">
    <text evidence="1">Belongs to the metallo-beta-lactamase superfamily.</text>
</comment>
<dbReference type="GO" id="GO:0046872">
    <property type="term" value="F:metal ion binding"/>
    <property type="evidence" value="ECO:0007669"/>
    <property type="project" value="UniProtKB-KW"/>
</dbReference>
<comment type="caution">
    <text evidence="6">The sequence shown here is derived from an EMBL/GenBank/DDBJ whole genome shotgun (WGS) entry which is preliminary data.</text>
</comment>
<dbReference type="GO" id="GO:0016787">
    <property type="term" value="F:hydrolase activity"/>
    <property type="evidence" value="ECO:0007669"/>
    <property type="project" value="UniProtKB-KW"/>
</dbReference>
<gene>
    <name evidence="6" type="ORF">NW209_02910</name>
</gene>
<name>A0AAW5MY46_9BACT</name>
<dbReference type="CDD" id="cd07720">
    <property type="entry name" value="OPHC2-like_MBL-fold"/>
    <property type="match status" value="1"/>
</dbReference>
<evidence type="ECO:0000256" key="1">
    <source>
        <dbReference type="ARBA" id="ARBA00007749"/>
    </source>
</evidence>
<dbReference type="SUPFAM" id="SSF56281">
    <property type="entry name" value="Metallo-hydrolase/oxidoreductase"/>
    <property type="match status" value="1"/>
</dbReference>
<evidence type="ECO:0000256" key="3">
    <source>
        <dbReference type="ARBA" id="ARBA00022801"/>
    </source>
</evidence>
<accession>A0AAW5MY46</accession>